<dbReference type="EMBL" id="GGMR01010282">
    <property type="protein sequence ID" value="MBY22901.1"/>
    <property type="molecule type" value="Transcribed_RNA"/>
</dbReference>
<evidence type="ECO:0000313" key="1">
    <source>
        <dbReference type="EMBL" id="MBY22901.1"/>
    </source>
</evidence>
<reference evidence="1" key="1">
    <citation type="submission" date="2018-04" db="EMBL/GenBank/DDBJ databases">
        <title>Transcriptome of Schizaphis graminum biotype I.</title>
        <authorList>
            <person name="Scully E.D."/>
            <person name="Geib S.M."/>
            <person name="Palmer N.A."/>
            <person name="Koch K."/>
            <person name="Bradshaw J."/>
            <person name="Heng-Moss T."/>
            <person name="Sarath G."/>
        </authorList>
    </citation>
    <scope>NUCLEOTIDE SEQUENCE</scope>
</reference>
<dbReference type="AlphaFoldDB" id="A0A2S2P079"/>
<protein>
    <submittedName>
        <fullName evidence="1">Uncharacterized protein</fullName>
    </submittedName>
</protein>
<proteinExistence type="predicted"/>
<organism evidence="1">
    <name type="scientific">Schizaphis graminum</name>
    <name type="common">Green bug aphid</name>
    <dbReference type="NCBI Taxonomy" id="13262"/>
    <lineage>
        <taxon>Eukaryota</taxon>
        <taxon>Metazoa</taxon>
        <taxon>Ecdysozoa</taxon>
        <taxon>Arthropoda</taxon>
        <taxon>Hexapoda</taxon>
        <taxon>Insecta</taxon>
        <taxon>Pterygota</taxon>
        <taxon>Neoptera</taxon>
        <taxon>Paraneoptera</taxon>
        <taxon>Hemiptera</taxon>
        <taxon>Sternorrhyncha</taxon>
        <taxon>Aphidomorpha</taxon>
        <taxon>Aphidoidea</taxon>
        <taxon>Aphididae</taxon>
        <taxon>Aphidini</taxon>
        <taxon>Schizaphis</taxon>
    </lineage>
</organism>
<name>A0A2S2P079_SCHGA</name>
<accession>A0A2S2P079</accession>
<gene>
    <name evidence="1" type="ORF">g.1640</name>
</gene>
<sequence>MDYVHDPGTVVFICILDIFHLFRHFSPETSYSLSSISSSSSKVLISIELSVDSFEPGLRRPMSVVPIDSLDEENTTSKLCEHMQLLTSHVVYCSSSSSQAVVDHVGSNGIMAAIMFSGPIASACPTEMLLPYGSFSVSSILPVPVGSFVGSVQYEHRWSLHRVTATSVTTAAAADRSKYCKYWQRNTSSPT</sequence>